<dbReference type="OrthoDB" id="6265224at2759"/>
<accession>A0A8B6F6F6</accession>
<keyword evidence="1" id="KW-0862">Zinc</keyword>
<keyword evidence="4" id="KW-1185">Reference proteome</keyword>
<dbReference type="PROSITE" id="PS50119">
    <property type="entry name" value="ZF_BBOX"/>
    <property type="match status" value="2"/>
</dbReference>
<organism evidence="3 4">
    <name type="scientific">Mytilus galloprovincialis</name>
    <name type="common">Mediterranean mussel</name>
    <dbReference type="NCBI Taxonomy" id="29158"/>
    <lineage>
        <taxon>Eukaryota</taxon>
        <taxon>Metazoa</taxon>
        <taxon>Spiralia</taxon>
        <taxon>Lophotrochozoa</taxon>
        <taxon>Mollusca</taxon>
        <taxon>Bivalvia</taxon>
        <taxon>Autobranchia</taxon>
        <taxon>Pteriomorphia</taxon>
        <taxon>Mytilida</taxon>
        <taxon>Mytiloidea</taxon>
        <taxon>Mytilidae</taxon>
        <taxon>Mytilinae</taxon>
        <taxon>Mytilus</taxon>
    </lineage>
</organism>
<evidence type="ECO:0000256" key="1">
    <source>
        <dbReference type="PROSITE-ProRule" id="PRU00024"/>
    </source>
</evidence>
<dbReference type="SMART" id="SM00336">
    <property type="entry name" value="BBOX"/>
    <property type="match status" value="3"/>
</dbReference>
<sequence>MATVNPIPCGPCGFRGITKDAERWCTRCEKGLCEDCENGHIKRKESSNHQLISIKDYHKTEKISISLFCKHHGKKLELFCKSHDTALCMVCIPSNHKTCSDVIPISEASSNAGESIALSDVDADIKGALHNVKQCIDNRKSATEKIKKQELAIKTMILEARRNINSHLDKLQDKLFRKLRLKSSEFISKHMKLIRKLESTELILNKLRKQTLHLKQFSSDLEVFLGTRQVNQSIRGEIETIKSDIVTSKNYELKVAIHTLIEKLSNEVTEFGKIRTSECTAELAFNEPKIDQAQIRISVPTLGNISNKRIQLVKTFQMKGKNKMDITGCVILPNGHLLMANSTNDNHLIEYSGKGEHIRDIVVSGKPFDIAVIGRYRICLSYSDAHFLDILGINTFNVKKRIRLKSVCYGVSYNAGRLYARNGYSTIQVMDLLGRHFETLKLSSDSVFNITTSKNRIYYTDYRTNIVHCCRFDGIELWQVKSESVSHYFGVTVDINLNVYVVGYRSNDLKIIQHDGKDSKKLLTKSEGLDRPQAVYFDKYTRILLICNEEGKVCDQHGENLEWFWKTHEEVLCVVCDPSKHKACSDIITISVNSANARQSSALFDLEGTIEGTLRNVKQCIKNRESAKKEIDKQEL</sequence>
<feature type="domain" description="B box-type" evidence="2">
    <location>
        <begin position="4"/>
        <end position="54"/>
    </location>
</feature>
<dbReference type="InterPro" id="IPR011042">
    <property type="entry name" value="6-blade_b-propeller_TolB-like"/>
</dbReference>
<dbReference type="PANTHER" id="PTHR25462:SF291">
    <property type="entry name" value="E3 UBIQUITIN-PROTEIN LIGASE TRIM45"/>
    <property type="match status" value="1"/>
</dbReference>
<evidence type="ECO:0000313" key="4">
    <source>
        <dbReference type="Proteomes" id="UP000596742"/>
    </source>
</evidence>
<dbReference type="Gene3D" id="3.30.160.60">
    <property type="entry name" value="Classic Zinc Finger"/>
    <property type="match status" value="2"/>
</dbReference>
<dbReference type="Pfam" id="PF00643">
    <property type="entry name" value="zf-B_box"/>
    <property type="match status" value="1"/>
</dbReference>
<dbReference type="Gene3D" id="2.120.10.30">
    <property type="entry name" value="TolB, C-terminal domain"/>
    <property type="match status" value="1"/>
</dbReference>
<dbReference type="PANTHER" id="PTHR25462">
    <property type="entry name" value="BONUS, ISOFORM C-RELATED"/>
    <property type="match status" value="1"/>
</dbReference>
<dbReference type="InterPro" id="IPR047153">
    <property type="entry name" value="TRIM45/56/19-like"/>
</dbReference>
<keyword evidence="1" id="KW-0863">Zinc-finger</keyword>
<reference evidence="3" key="1">
    <citation type="submission" date="2018-11" db="EMBL/GenBank/DDBJ databases">
        <authorList>
            <person name="Alioto T."/>
            <person name="Alioto T."/>
        </authorList>
    </citation>
    <scope>NUCLEOTIDE SEQUENCE</scope>
</reference>
<dbReference type="InterPro" id="IPR000315">
    <property type="entry name" value="Znf_B-box"/>
</dbReference>
<evidence type="ECO:0000259" key="2">
    <source>
        <dbReference type="PROSITE" id="PS50119"/>
    </source>
</evidence>
<proteinExistence type="predicted"/>
<keyword evidence="1" id="KW-0479">Metal-binding</keyword>
<gene>
    <name evidence="3" type="ORF">MGAL_10B048313</name>
</gene>
<dbReference type="CDD" id="cd19757">
    <property type="entry name" value="Bbox1"/>
    <property type="match status" value="1"/>
</dbReference>
<dbReference type="GO" id="GO:0008270">
    <property type="term" value="F:zinc ion binding"/>
    <property type="evidence" value="ECO:0007669"/>
    <property type="project" value="UniProtKB-KW"/>
</dbReference>
<dbReference type="SUPFAM" id="SSF57845">
    <property type="entry name" value="B-box zinc-binding domain"/>
    <property type="match status" value="1"/>
</dbReference>
<feature type="domain" description="B box-type" evidence="2">
    <location>
        <begin position="64"/>
        <end position="105"/>
    </location>
</feature>
<dbReference type="EMBL" id="UYJE01006197">
    <property type="protein sequence ID" value="VDI43856.1"/>
    <property type="molecule type" value="Genomic_DNA"/>
</dbReference>
<dbReference type="SUPFAM" id="SSF101898">
    <property type="entry name" value="NHL repeat"/>
    <property type="match status" value="1"/>
</dbReference>
<dbReference type="Proteomes" id="UP000596742">
    <property type="component" value="Unassembled WGS sequence"/>
</dbReference>
<comment type="caution">
    <text evidence="3">The sequence shown here is derived from an EMBL/GenBank/DDBJ whole genome shotgun (WGS) entry which is preliminary data.</text>
</comment>
<dbReference type="GO" id="GO:0061630">
    <property type="term" value="F:ubiquitin protein ligase activity"/>
    <property type="evidence" value="ECO:0007669"/>
    <property type="project" value="TreeGrafter"/>
</dbReference>
<protein>
    <recommendedName>
        <fullName evidence="2">B box-type domain-containing protein</fullName>
    </recommendedName>
</protein>
<evidence type="ECO:0000313" key="3">
    <source>
        <dbReference type="EMBL" id="VDI43856.1"/>
    </source>
</evidence>
<dbReference type="AlphaFoldDB" id="A0A8B6F6F6"/>
<name>A0A8B6F6F6_MYTGA</name>